<dbReference type="Proteomes" id="UP000710849">
    <property type="component" value="Unassembled WGS sequence"/>
</dbReference>
<reference evidence="1 2" key="1">
    <citation type="journal article" date="2020" name="Genome Biol. Evol.">
        <title>Comparative genomics of Sclerotiniaceae.</title>
        <authorList>
            <person name="Valero Jimenez C.A."/>
            <person name="Steentjes M."/>
            <person name="Scholten O.E."/>
            <person name="Van Kan J.A.L."/>
        </authorList>
    </citation>
    <scope>NUCLEOTIDE SEQUENCE [LARGE SCALE GENOMIC DNA]</scope>
    <source>
        <strain evidence="1 2">MUCL 94</strain>
    </source>
</reference>
<evidence type="ECO:0000313" key="2">
    <source>
        <dbReference type="Proteomes" id="UP000710849"/>
    </source>
</evidence>
<accession>A0A9P5M5W9</accession>
<organism evidence="1 2">
    <name type="scientific">Botrytis byssoidea</name>
    <dbReference type="NCBI Taxonomy" id="139641"/>
    <lineage>
        <taxon>Eukaryota</taxon>
        <taxon>Fungi</taxon>
        <taxon>Dikarya</taxon>
        <taxon>Ascomycota</taxon>
        <taxon>Pezizomycotina</taxon>
        <taxon>Leotiomycetes</taxon>
        <taxon>Helotiales</taxon>
        <taxon>Sclerotiniaceae</taxon>
        <taxon>Botrytis</taxon>
    </lineage>
</organism>
<evidence type="ECO:0000313" key="1">
    <source>
        <dbReference type="EMBL" id="KAF7953407.1"/>
    </source>
</evidence>
<gene>
    <name evidence="1" type="ORF">EAE97_000806</name>
</gene>
<dbReference type="AlphaFoldDB" id="A0A9P5M5W9"/>
<dbReference type="GeneID" id="62144395"/>
<dbReference type="RefSeq" id="XP_038737217.1">
    <property type="nucleotide sequence ID" value="XM_038871316.1"/>
</dbReference>
<sequence>MAAASLVPTITATLSHSLGILLLQSVLNFLINSYISSATLRSHVVSSFRDKNVISNSETTVERPLNIYPALLVTMVNDYKHLPSCNPGVARAILTFEVSKDPTNIQMPDSRCETTKLVYDIGSPKLVCDNDFGFRTLQCIA</sequence>
<protein>
    <submittedName>
        <fullName evidence="1">Uncharacterized protein</fullName>
    </submittedName>
</protein>
<dbReference type="EMBL" id="RCSW01000002">
    <property type="protein sequence ID" value="KAF7953407.1"/>
    <property type="molecule type" value="Genomic_DNA"/>
</dbReference>
<comment type="caution">
    <text evidence="1">The sequence shown here is derived from an EMBL/GenBank/DDBJ whole genome shotgun (WGS) entry which is preliminary data.</text>
</comment>
<name>A0A9P5M5W9_9HELO</name>
<keyword evidence="2" id="KW-1185">Reference proteome</keyword>
<proteinExistence type="predicted"/>